<protein>
    <submittedName>
        <fullName evidence="2">Uncharacterized protein</fullName>
    </submittedName>
</protein>
<accession>A0ABP3EVT7</accession>
<keyword evidence="3" id="KW-1185">Reference proteome</keyword>
<evidence type="ECO:0000256" key="1">
    <source>
        <dbReference type="SAM" id="MobiDB-lite"/>
    </source>
</evidence>
<name>A0ABP3EVT7_9ACTN</name>
<proteinExistence type="predicted"/>
<dbReference type="EMBL" id="BAAABV010000011">
    <property type="protein sequence ID" value="GAA0280115.1"/>
    <property type="molecule type" value="Genomic_DNA"/>
</dbReference>
<evidence type="ECO:0000313" key="3">
    <source>
        <dbReference type="Proteomes" id="UP001501867"/>
    </source>
</evidence>
<dbReference type="Proteomes" id="UP001501867">
    <property type="component" value="Unassembled WGS sequence"/>
</dbReference>
<evidence type="ECO:0000313" key="2">
    <source>
        <dbReference type="EMBL" id="GAA0280115.1"/>
    </source>
</evidence>
<reference evidence="3" key="1">
    <citation type="journal article" date="2019" name="Int. J. Syst. Evol. Microbiol.">
        <title>The Global Catalogue of Microorganisms (GCM) 10K type strain sequencing project: providing services to taxonomists for standard genome sequencing and annotation.</title>
        <authorList>
            <consortium name="The Broad Institute Genomics Platform"/>
            <consortium name="The Broad Institute Genome Sequencing Center for Infectious Disease"/>
            <person name="Wu L."/>
            <person name="Ma J."/>
        </authorList>
    </citation>
    <scope>NUCLEOTIDE SEQUENCE [LARGE SCALE GENOMIC DNA]</scope>
    <source>
        <strain evidence="3">JCM 4505</strain>
    </source>
</reference>
<comment type="caution">
    <text evidence="2">The sequence shown here is derived from an EMBL/GenBank/DDBJ whole genome shotgun (WGS) entry which is preliminary data.</text>
</comment>
<feature type="region of interest" description="Disordered" evidence="1">
    <location>
        <begin position="54"/>
        <end position="104"/>
    </location>
</feature>
<gene>
    <name evidence="2" type="ORF">GCM10010302_17360</name>
</gene>
<organism evidence="2 3">
    <name type="scientific">Streptomyces polychromogenes</name>
    <dbReference type="NCBI Taxonomy" id="67342"/>
    <lineage>
        <taxon>Bacteria</taxon>
        <taxon>Bacillati</taxon>
        <taxon>Actinomycetota</taxon>
        <taxon>Actinomycetes</taxon>
        <taxon>Kitasatosporales</taxon>
        <taxon>Streptomycetaceae</taxon>
        <taxon>Streptomyces</taxon>
    </lineage>
</organism>
<sequence length="147" mass="15279">MSRLAQGLGRVPPDPLALGRIVDLVLDREPIGQLDWIAGQVGGPAFERVGGGELVAGHHQRPPGLRQVSQGEAAGQAVARAGHRVGDELPDPAVGVRAAQDEPGDRLRRVEGLAGGVHELGGQRLVGVHPGAEKTASAPKSTRAWRT</sequence>